<evidence type="ECO:0000313" key="2">
    <source>
        <dbReference type="Proteomes" id="UP000248257"/>
    </source>
</evidence>
<dbReference type="STRING" id="1220579.GCA_001571345_01236"/>
<protein>
    <submittedName>
        <fullName evidence="1">Uncharacterized protein</fullName>
    </submittedName>
</protein>
<dbReference type="OrthoDB" id="6871774at2"/>
<dbReference type="EMBL" id="NKUC01000009">
    <property type="protein sequence ID" value="PYD57394.1"/>
    <property type="molecule type" value="Genomic_DNA"/>
</dbReference>
<organism evidence="1 2">
    <name type="scientific">Komagataeibacter xylinus</name>
    <name type="common">Gluconacetobacter xylinus</name>
    <dbReference type="NCBI Taxonomy" id="28448"/>
    <lineage>
        <taxon>Bacteria</taxon>
        <taxon>Pseudomonadati</taxon>
        <taxon>Pseudomonadota</taxon>
        <taxon>Alphaproteobacteria</taxon>
        <taxon>Acetobacterales</taxon>
        <taxon>Acetobacteraceae</taxon>
        <taxon>Komagataeibacter</taxon>
    </lineage>
</organism>
<dbReference type="Proteomes" id="UP000248257">
    <property type="component" value="Unassembled WGS sequence"/>
</dbReference>
<sequence>MPLDLKVSVDGSALFQAFAQLTKDELPGAIAHGLNRVAGVAKRAVQSRMEEVFNNPKPWTKNAFFVRTATPQNQTAWVATRDFAPGGTAAYDYLRPEIFGGPRPMKKSEKALRPIVGDQYWVPGRGAPLDAYGNIQRGEIVRILSRLGLMQDPLQNMTDRTAKRLARKGQNARAQRSEYFIAREKGNGRAKGIYKLIGPGNVVPILIFVRQPTYRAVLPVEQIVQDAVDQNTEAMIGKAVRYAIRKRLE</sequence>
<name>A0A318PQH2_KOMXY</name>
<proteinExistence type="predicted"/>
<keyword evidence="2" id="KW-1185">Reference proteome</keyword>
<accession>A0A318PQH2</accession>
<gene>
    <name evidence="1" type="ORF">CFR75_06130</name>
</gene>
<evidence type="ECO:0000313" key="1">
    <source>
        <dbReference type="EMBL" id="PYD57394.1"/>
    </source>
</evidence>
<dbReference type="AlphaFoldDB" id="A0A318PQH2"/>
<reference evidence="1 2" key="1">
    <citation type="submission" date="2017-07" db="EMBL/GenBank/DDBJ databases">
        <title>A draft genome sequence of Komagataeibacter xylinus LMG 1515.</title>
        <authorList>
            <person name="Skraban J."/>
            <person name="Cleenwerck I."/>
            <person name="Vandamme P."/>
            <person name="Trcek J."/>
        </authorList>
    </citation>
    <scope>NUCLEOTIDE SEQUENCE [LARGE SCALE GENOMIC DNA]</scope>
    <source>
        <strain evidence="1 2">LMG 1515</strain>
    </source>
</reference>
<dbReference type="RefSeq" id="WP_061273105.1">
    <property type="nucleotide sequence ID" value="NZ_CBCRXN010000003.1"/>
</dbReference>
<comment type="caution">
    <text evidence="1">The sequence shown here is derived from an EMBL/GenBank/DDBJ whole genome shotgun (WGS) entry which is preliminary data.</text>
</comment>